<sequence>MEAIYLGMPMVGIPVFADQHENVLRVETKKFGVSIQLEQMKAETLALRMKQVMEDKRYKAAAEAASIISRSQPLTPAQRLVGWIDHILQTGGAAHLKPHAFQQSWHEQYLLDVLLFLLMVTLGTAWLCGKLLGLVARWLCGARKLKKA</sequence>
<accession>A0ACB0E5E1</accession>
<gene>
    <name evidence="1" type="ORF">MRATA1EN3_LOCUS7018</name>
</gene>
<evidence type="ECO:0000313" key="2">
    <source>
        <dbReference type="Proteomes" id="UP001162501"/>
    </source>
</evidence>
<dbReference type="Proteomes" id="UP001162501">
    <property type="component" value="Chromosome 15"/>
</dbReference>
<organism evidence="1 2">
    <name type="scientific">Rangifer tarandus platyrhynchus</name>
    <name type="common">Svalbard reindeer</name>
    <dbReference type="NCBI Taxonomy" id="3082113"/>
    <lineage>
        <taxon>Eukaryota</taxon>
        <taxon>Metazoa</taxon>
        <taxon>Chordata</taxon>
        <taxon>Craniata</taxon>
        <taxon>Vertebrata</taxon>
        <taxon>Euteleostomi</taxon>
        <taxon>Mammalia</taxon>
        <taxon>Eutheria</taxon>
        <taxon>Laurasiatheria</taxon>
        <taxon>Artiodactyla</taxon>
        <taxon>Ruminantia</taxon>
        <taxon>Pecora</taxon>
        <taxon>Cervidae</taxon>
        <taxon>Odocoileinae</taxon>
        <taxon>Rangifer</taxon>
    </lineage>
</organism>
<protein>
    <submittedName>
        <fullName evidence="1">Uncharacterized protein</fullName>
    </submittedName>
</protein>
<dbReference type="EMBL" id="OX596099">
    <property type="protein sequence ID" value="CAI9695805.1"/>
    <property type="molecule type" value="Genomic_DNA"/>
</dbReference>
<evidence type="ECO:0000313" key="1">
    <source>
        <dbReference type="EMBL" id="CAI9695805.1"/>
    </source>
</evidence>
<name>A0ACB0E5E1_RANTA</name>
<reference evidence="1" key="1">
    <citation type="submission" date="2023-05" db="EMBL/GenBank/DDBJ databases">
        <authorList>
            <consortium name="ELIXIR-Norway"/>
        </authorList>
    </citation>
    <scope>NUCLEOTIDE SEQUENCE</scope>
</reference>
<proteinExistence type="predicted"/>